<dbReference type="RefSeq" id="WP_090657778.1">
    <property type="nucleotide sequence ID" value="NZ_FOIA01000010.1"/>
</dbReference>
<dbReference type="EMBL" id="FOIA01000010">
    <property type="protein sequence ID" value="SET05404.1"/>
    <property type="molecule type" value="Genomic_DNA"/>
</dbReference>
<reference evidence="4" key="1">
    <citation type="submission" date="2016-10" db="EMBL/GenBank/DDBJ databases">
        <authorList>
            <person name="Varghese N."/>
            <person name="Submissions S."/>
        </authorList>
    </citation>
    <scope>NUCLEOTIDE SEQUENCE [LARGE SCALE GENOMIC DNA]</scope>
    <source>
        <strain evidence="4">Nm71</strain>
    </source>
</reference>
<dbReference type="InterPro" id="IPR029069">
    <property type="entry name" value="HotDog_dom_sf"/>
</dbReference>
<dbReference type="InterPro" id="IPR014166">
    <property type="entry name" value="Tol-Pal_acyl-CoA_thioesterase"/>
</dbReference>
<dbReference type="OrthoDB" id="9808429at2"/>
<dbReference type="FunFam" id="3.10.129.10:FF:000004">
    <property type="entry name" value="Tol-pal system-associated acyl-CoA thioesterase"/>
    <property type="match status" value="1"/>
</dbReference>
<evidence type="ECO:0000313" key="4">
    <source>
        <dbReference type="Proteomes" id="UP000199345"/>
    </source>
</evidence>
<gene>
    <name evidence="3" type="ORF">SAMN05216326_11080</name>
</gene>
<name>A0A1I0BF39_9PROT</name>
<dbReference type="CDD" id="cd00586">
    <property type="entry name" value="4HBT"/>
    <property type="match status" value="1"/>
</dbReference>
<dbReference type="NCBIfam" id="TIGR02799">
    <property type="entry name" value="thio_ybgC"/>
    <property type="match status" value="1"/>
</dbReference>
<dbReference type="NCBIfam" id="TIGR00051">
    <property type="entry name" value="YbgC/FadM family acyl-CoA thioesterase"/>
    <property type="match status" value="1"/>
</dbReference>
<evidence type="ECO:0000313" key="3">
    <source>
        <dbReference type="EMBL" id="SET05404.1"/>
    </source>
</evidence>
<dbReference type="InterPro" id="IPR050563">
    <property type="entry name" value="4-hydroxybenzoyl-CoA_TE"/>
</dbReference>
<sequence>MQDPKFSLATRVYYQDTDAGGVVYHATHLHFLERARYEWLRQLGYSVHELLNAYQLQFMIRSLEIEYFKPALLDDLLHVTVDVVDLGRSRITLAQEILCNQNRLVNATIHAVCVSTESFKPVSIPAPLRKKIEISK</sequence>
<protein>
    <submittedName>
        <fullName evidence="3">Acyl-CoA thioester hydrolase</fullName>
    </submittedName>
</protein>
<keyword evidence="2 3" id="KW-0378">Hydrolase</keyword>
<proteinExistence type="inferred from homology"/>
<dbReference type="GO" id="GO:0047617">
    <property type="term" value="F:fatty acyl-CoA hydrolase activity"/>
    <property type="evidence" value="ECO:0007669"/>
    <property type="project" value="TreeGrafter"/>
</dbReference>
<dbReference type="InterPro" id="IPR006684">
    <property type="entry name" value="YbgC/YbaW"/>
</dbReference>
<dbReference type="PANTHER" id="PTHR31793">
    <property type="entry name" value="4-HYDROXYBENZOYL-COA THIOESTERASE FAMILY MEMBER"/>
    <property type="match status" value="1"/>
</dbReference>
<evidence type="ECO:0000256" key="1">
    <source>
        <dbReference type="ARBA" id="ARBA00005953"/>
    </source>
</evidence>
<accession>A0A1I0BF39</accession>
<dbReference type="Proteomes" id="UP000199345">
    <property type="component" value="Unassembled WGS sequence"/>
</dbReference>
<dbReference type="PIRSF" id="PIRSF003230">
    <property type="entry name" value="YbgC"/>
    <property type="match status" value="1"/>
</dbReference>
<organism evidence="3 4">
    <name type="scientific">Nitrosomonas marina</name>
    <dbReference type="NCBI Taxonomy" id="917"/>
    <lineage>
        <taxon>Bacteria</taxon>
        <taxon>Pseudomonadati</taxon>
        <taxon>Pseudomonadota</taxon>
        <taxon>Betaproteobacteria</taxon>
        <taxon>Nitrosomonadales</taxon>
        <taxon>Nitrosomonadaceae</taxon>
        <taxon>Nitrosomonas</taxon>
    </lineage>
</organism>
<dbReference type="PANTHER" id="PTHR31793:SF37">
    <property type="entry name" value="ACYL-COA THIOESTER HYDROLASE YBGC"/>
    <property type="match status" value="1"/>
</dbReference>
<dbReference type="SUPFAM" id="SSF54637">
    <property type="entry name" value="Thioesterase/thiol ester dehydrase-isomerase"/>
    <property type="match status" value="1"/>
</dbReference>
<evidence type="ECO:0000256" key="2">
    <source>
        <dbReference type="ARBA" id="ARBA00022801"/>
    </source>
</evidence>
<dbReference type="Gene3D" id="3.10.129.10">
    <property type="entry name" value="Hotdog Thioesterase"/>
    <property type="match status" value="1"/>
</dbReference>
<dbReference type="AlphaFoldDB" id="A0A1I0BF39"/>
<keyword evidence="4" id="KW-1185">Reference proteome</keyword>
<comment type="similarity">
    <text evidence="1">Belongs to the 4-hydroxybenzoyl-CoA thioesterase family.</text>
</comment>
<dbReference type="Pfam" id="PF13279">
    <property type="entry name" value="4HBT_2"/>
    <property type="match status" value="1"/>
</dbReference>